<dbReference type="OrthoDB" id="5729189at2"/>
<gene>
    <name evidence="1" type="ORF">HAD_12379</name>
</gene>
<dbReference type="SMART" id="SM00855">
    <property type="entry name" value="PGAM"/>
    <property type="match status" value="1"/>
</dbReference>
<evidence type="ECO:0000313" key="2">
    <source>
        <dbReference type="Proteomes" id="UP000027446"/>
    </source>
</evidence>
<dbReference type="STRING" id="1280949.HAD_12379"/>
<dbReference type="InterPro" id="IPR029033">
    <property type="entry name" value="His_PPase_superfam"/>
</dbReference>
<dbReference type="AlphaFoldDB" id="A0A069E1K0"/>
<dbReference type="PATRIC" id="fig|1280949.3.peg.2523"/>
<comment type="caution">
    <text evidence="1">The sequence shown here is derived from an EMBL/GenBank/DDBJ whole genome shotgun (WGS) entry which is preliminary data.</text>
</comment>
<dbReference type="CDD" id="cd07067">
    <property type="entry name" value="HP_PGM_like"/>
    <property type="match status" value="1"/>
</dbReference>
<dbReference type="Proteomes" id="UP000027446">
    <property type="component" value="Unassembled WGS sequence"/>
</dbReference>
<dbReference type="Pfam" id="PF00300">
    <property type="entry name" value="His_Phos_1"/>
    <property type="match status" value="1"/>
</dbReference>
<keyword evidence="2" id="KW-1185">Reference proteome</keyword>
<dbReference type="InterPro" id="IPR013078">
    <property type="entry name" value="His_Pase_superF_clade-1"/>
</dbReference>
<protein>
    <submittedName>
        <fullName evidence="1">Phosphoglycerate mutase</fullName>
    </submittedName>
</protein>
<dbReference type="EMBL" id="ARYH01000002">
    <property type="protein sequence ID" value="KCZ83398.1"/>
    <property type="molecule type" value="Genomic_DNA"/>
</dbReference>
<sequence length="179" mass="19230">MIYLVRHGEAAASWGNHPNPGLSELGHKQAESAAASLFDLGARSAVSSPMQRCRETAAAFERLAGVTAQVEPVVSEIETPDGVGDRVEWLQSYMAGTWEDEGAAHDAWRKKIAEVLALLPDNTAVFSHFVAINAVVSLIDQDARTTVFRPGHCSITKVDFSGAVPRVIEYGSQAATRVL</sequence>
<proteinExistence type="predicted"/>
<reference evidence="1 2" key="1">
    <citation type="journal article" date="2014" name="Antonie Van Leeuwenhoek">
        <title>Hyphomonas beringensis sp. nov. and Hyphomonas chukchiensis sp. nov., isolated from surface seawater of the Bering Sea and Chukchi Sea.</title>
        <authorList>
            <person name="Li C."/>
            <person name="Lai Q."/>
            <person name="Li G."/>
            <person name="Dong C."/>
            <person name="Wang J."/>
            <person name="Liao Y."/>
            <person name="Shao Z."/>
        </authorList>
    </citation>
    <scope>NUCLEOTIDE SEQUENCE [LARGE SCALE GENOMIC DNA]</scope>
    <source>
        <strain evidence="1 2">MHS-3</strain>
    </source>
</reference>
<dbReference type="SUPFAM" id="SSF53254">
    <property type="entry name" value="Phosphoglycerate mutase-like"/>
    <property type="match status" value="1"/>
</dbReference>
<accession>A0A069E1K0</accession>
<evidence type="ECO:0000313" key="1">
    <source>
        <dbReference type="EMBL" id="KCZ83398.1"/>
    </source>
</evidence>
<dbReference type="eggNOG" id="COG0406">
    <property type="taxonomic scope" value="Bacteria"/>
</dbReference>
<dbReference type="RefSeq" id="WP_035572291.1">
    <property type="nucleotide sequence ID" value="NZ_ARYH01000002.1"/>
</dbReference>
<organism evidence="1 2">
    <name type="scientific">Hyphomonas adhaerens MHS-3</name>
    <dbReference type="NCBI Taxonomy" id="1280949"/>
    <lineage>
        <taxon>Bacteria</taxon>
        <taxon>Pseudomonadati</taxon>
        <taxon>Pseudomonadota</taxon>
        <taxon>Alphaproteobacteria</taxon>
        <taxon>Hyphomonadales</taxon>
        <taxon>Hyphomonadaceae</taxon>
        <taxon>Hyphomonas</taxon>
    </lineage>
</organism>
<name>A0A069E1K0_9PROT</name>
<dbReference type="Gene3D" id="3.40.50.1240">
    <property type="entry name" value="Phosphoglycerate mutase-like"/>
    <property type="match status" value="1"/>
</dbReference>